<dbReference type="EMBL" id="CAJIMS010000001">
    <property type="protein sequence ID" value="CAD7802320.1"/>
    <property type="molecule type" value="Genomic_DNA"/>
</dbReference>
<comment type="caution">
    <text evidence="1">The sequence shown here is derived from an EMBL/GenBank/DDBJ whole genome shotgun (WGS) entry which is preliminary data.</text>
</comment>
<keyword evidence="2" id="KW-1185">Reference proteome</keyword>
<proteinExistence type="predicted"/>
<dbReference type="AlphaFoldDB" id="A0A9N8QRD4"/>
<protein>
    <submittedName>
        <fullName evidence="1">Uncharacterized protein</fullName>
    </submittedName>
</protein>
<evidence type="ECO:0000313" key="1">
    <source>
        <dbReference type="EMBL" id="CAD7802320.1"/>
    </source>
</evidence>
<name>A0A9N8QRD4_9FLAO</name>
<sequence>MSDFENIVEFLRLYRRSEEAEKNALPPTEVLFTSLEDNESYYVNKNNFETDFVKYKRIIGILEYHDAESIYLLKTATERKYFVKTDYGKYCNLLDESIVVLNEEWLIEFPIELATYSYIYDTEKDIVVTLATTLKEVVVFPDIIYYDPKGKYMMDIENDTYTYDYEDHVTTFGKIVKVLFEDESYLWNNPEKKVQVVKSEKAGKINLIPFMQVEYGLGNFILKYRYYEKGYRPKFFLPDDECALVLKFKGIGGLLTFLDQTLFKEGFSLEKGDRENVLRDYFRDQFMDQIIHTIEDNLKNKGTFSYQDAMKTLFYLPESVAAMFSDDFLWMLLEMAIKRDSLTNKTDLAEENIFVKLIRVILQKEGTEVRLMNWFLERIKDGDENITKFEFIYDRINGDNFIEFVKLINQAWKKSRFIYPDTEQNPEFATTDGLLFLPYSSEKTLGFYFSNVSMSFETHHQKGRLIKTLYETGKYKTEMRPGLKTDNLVPTQVQIIDQFWYHPFYPIYLKDIENQETDMKLDSIVPAFMLKANREKQFWSNVITTAEYAADILTTLSGVGNIAKFRYLAKFATKAGKLRFVSKAGRTVVAVRKAVAATAAVVEITSGTVNALLKLTGARDTEWGKALSEYLFWLELLSLSGELTVAIHNGLRKSAKEIVGTPESKNQFEKQLDSLIEEGQVTRKEVDDLLEHLDELAEVERKLGDFVIHGEDDISEAFIKNIVKQVRESTGLKNFDINFVDRNNEKYQKLFEKWQKGGGYGFFKPASGEFGLKLYKGLSGEGPQIYMFAGRVIDGLGRIRNVSFTKYTAQHELFHVEMFMYLKNKTPHYMKYWKEIPTYMHEQYVLNRLLKTKNWKKEDLISDLKDINDYRRGFNPKLGDITLKELETWKFEIELEKIGIKIK</sequence>
<dbReference type="RefSeq" id="WP_162087383.1">
    <property type="nucleotide sequence ID" value="NZ_CAJIMS010000001.1"/>
</dbReference>
<evidence type="ECO:0000313" key="2">
    <source>
        <dbReference type="Proteomes" id="UP000662618"/>
    </source>
</evidence>
<accession>A0A9N8QRD4</accession>
<gene>
    <name evidence="1" type="ORF">CHRY9390_00911</name>
</gene>
<organism evidence="1 2">
    <name type="scientific">Chryseobacterium aquaeductus</name>
    <dbReference type="NCBI Taxonomy" id="2675056"/>
    <lineage>
        <taxon>Bacteria</taxon>
        <taxon>Pseudomonadati</taxon>
        <taxon>Bacteroidota</taxon>
        <taxon>Flavobacteriia</taxon>
        <taxon>Flavobacteriales</taxon>
        <taxon>Weeksellaceae</taxon>
        <taxon>Chryseobacterium group</taxon>
        <taxon>Chryseobacterium</taxon>
    </lineage>
</organism>
<reference evidence="1" key="1">
    <citation type="submission" date="2020-12" db="EMBL/GenBank/DDBJ databases">
        <authorList>
            <person name="Rodrigo-Torres L."/>
            <person name="Arahal R. D."/>
            <person name="Lucena T."/>
        </authorList>
    </citation>
    <scope>NUCLEOTIDE SEQUENCE</scope>
    <source>
        <strain evidence="1">CECT 9390</strain>
    </source>
</reference>
<dbReference type="Proteomes" id="UP000662618">
    <property type="component" value="Unassembled WGS sequence"/>
</dbReference>